<proteinExistence type="predicted"/>
<evidence type="ECO:0000256" key="1">
    <source>
        <dbReference type="ARBA" id="ARBA00004173"/>
    </source>
</evidence>
<keyword evidence="5" id="KW-0496">Mitochondrion</keyword>
<dbReference type="InterPro" id="IPR052374">
    <property type="entry name" value="SERAC1"/>
</dbReference>
<dbReference type="Gene3D" id="3.40.50.1820">
    <property type="entry name" value="alpha/beta hydrolase"/>
    <property type="match status" value="1"/>
</dbReference>
<evidence type="ECO:0000256" key="6">
    <source>
        <dbReference type="ARBA" id="ARBA00023136"/>
    </source>
</evidence>
<evidence type="ECO:0000313" key="8">
    <source>
        <dbReference type="Proteomes" id="UP000813427"/>
    </source>
</evidence>
<dbReference type="OrthoDB" id="5086500at2759"/>
<dbReference type="InterPro" id="IPR011990">
    <property type="entry name" value="TPR-like_helical_dom_sf"/>
</dbReference>
<comment type="subcellular location">
    <subcellularLocation>
        <location evidence="2">Endoplasmic reticulum</location>
    </subcellularLocation>
    <subcellularLocation>
        <location evidence="3">Membrane</location>
    </subcellularLocation>
    <subcellularLocation>
        <location evidence="1">Mitochondrion</location>
    </subcellularLocation>
</comment>
<evidence type="ECO:0000313" key="7">
    <source>
        <dbReference type="EMBL" id="KAH7231004.1"/>
    </source>
</evidence>
<dbReference type="InterPro" id="IPR027417">
    <property type="entry name" value="P-loop_NTPase"/>
</dbReference>
<gene>
    <name evidence="7" type="ORF">BKA59DRAFT_560492</name>
</gene>
<keyword evidence="8" id="KW-1185">Reference proteome</keyword>
<dbReference type="EMBL" id="JAGPXF010000009">
    <property type="protein sequence ID" value="KAH7231004.1"/>
    <property type="molecule type" value="Genomic_DNA"/>
</dbReference>
<dbReference type="AlphaFoldDB" id="A0A8K0RLZ5"/>
<dbReference type="Pfam" id="PF13374">
    <property type="entry name" value="TPR_10"/>
    <property type="match status" value="1"/>
</dbReference>
<dbReference type="SUPFAM" id="SSF52540">
    <property type="entry name" value="P-loop containing nucleoside triphosphate hydrolases"/>
    <property type="match status" value="1"/>
</dbReference>
<keyword evidence="6" id="KW-0472">Membrane</keyword>
<protein>
    <recommendedName>
        <fullName evidence="9">Kinesin light chain</fullName>
    </recommendedName>
</protein>
<evidence type="ECO:0000256" key="4">
    <source>
        <dbReference type="ARBA" id="ARBA00022824"/>
    </source>
</evidence>
<evidence type="ECO:0000256" key="2">
    <source>
        <dbReference type="ARBA" id="ARBA00004240"/>
    </source>
</evidence>
<comment type="caution">
    <text evidence="7">The sequence shown here is derived from an EMBL/GenBank/DDBJ whole genome shotgun (WGS) entry which is preliminary data.</text>
</comment>
<dbReference type="Proteomes" id="UP000813427">
    <property type="component" value="Unassembled WGS sequence"/>
</dbReference>
<dbReference type="PANTHER" id="PTHR48182">
    <property type="entry name" value="PROTEIN SERAC1"/>
    <property type="match status" value="1"/>
</dbReference>
<reference evidence="7" key="1">
    <citation type="journal article" date="2021" name="Nat. Commun.">
        <title>Genetic determinants of endophytism in the Arabidopsis root mycobiome.</title>
        <authorList>
            <person name="Mesny F."/>
            <person name="Miyauchi S."/>
            <person name="Thiergart T."/>
            <person name="Pickel B."/>
            <person name="Atanasova L."/>
            <person name="Karlsson M."/>
            <person name="Huettel B."/>
            <person name="Barry K.W."/>
            <person name="Haridas S."/>
            <person name="Chen C."/>
            <person name="Bauer D."/>
            <person name="Andreopoulos W."/>
            <person name="Pangilinan J."/>
            <person name="LaButti K."/>
            <person name="Riley R."/>
            <person name="Lipzen A."/>
            <person name="Clum A."/>
            <person name="Drula E."/>
            <person name="Henrissat B."/>
            <person name="Kohler A."/>
            <person name="Grigoriev I.V."/>
            <person name="Martin F.M."/>
            <person name="Hacquard S."/>
        </authorList>
    </citation>
    <scope>NUCLEOTIDE SEQUENCE</scope>
    <source>
        <strain evidence="7">MPI-SDFR-AT-0068</strain>
    </source>
</reference>
<dbReference type="GO" id="GO:0016020">
    <property type="term" value="C:membrane"/>
    <property type="evidence" value="ECO:0007669"/>
    <property type="project" value="UniProtKB-SubCell"/>
</dbReference>
<dbReference type="Gene3D" id="3.40.50.300">
    <property type="entry name" value="P-loop containing nucleotide triphosphate hydrolases"/>
    <property type="match status" value="1"/>
</dbReference>
<sequence length="578" mass="64357">MGDKLWLKDFLPNALPQPARVMLFEYNSSPAVDATAIKLAGHANNLLQWLKLKRKSDPQRPLVFICHSLGRLIVKEVVTATLDTAYKSIIEAACLLVFFATPHQGGNYASLGDIVAKIVRTGISKPRNDLLDALKENLDQAMQRFEQARHLPEKCLVVNLYEGDSYGKIGLIVVCYIESPGPVCELVLGTIADEIDPALIMGISARETLESDRQGEVKKADQTASIDRDFLAIYRLVAETASSLPDPNPDDVKREVLGWFARASEKYLVIFDGADSLHQADKDFVELSEYCPGSPNTHIIITSRSSIAKSMSTFEGVSVEELEESQSVEVFLTCAEIQPARENVVAETKLIVHELGYLALSVSMAGNVMTVWETSYTAVSEHLPEACRLLTLLSFIHYDDIFLELFGLDIDPGSKAVAPWMSVIGYRMGTDLYQLEKCFRVLENYSLCQKRFGLFFREIGRWNNAALSLNEVFVKRQRILGGEHPDTITAMSNFAVTLRDQGKLDEAASMMREVLEKRQRILGDEHSYTTRVAECLCLILSALSVGPSDTSTTKKQPFLKRVTGKLQQVRDSFRSSPS</sequence>
<evidence type="ECO:0000256" key="3">
    <source>
        <dbReference type="ARBA" id="ARBA00004370"/>
    </source>
</evidence>
<organism evidence="7 8">
    <name type="scientific">Fusarium tricinctum</name>
    <dbReference type="NCBI Taxonomy" id="61284"/>
    <lineage>
        <taxon>Eukaryota</taxon>
        <taxon>Fungi</taxon>
        <taxon>Dikarya</taxon>
        <taxon>Ascomycota</taxon>
        <taxon>Pezizomycotina</taxon>
        <taxon>Sordariomycetes</taxon>
        <taxon>Hypocreomycetidae</taxon>
        <taxon>Hypocreales</taxon>
        <taxon>Nectriaceae</taxon>
        <taxon>Fusarium</taxon>
        <taxon>Fusarium tricinctum species complex</taxon>
    </lineage>
</organism>
<dbReference type="SUPFAM" id="SSF48452">
    <property type="entry name" value="TPR-like"/>
    <property type="match status" value="1"/>
</dbReference>
<name>A0A8K0RLZ5_9HYPO</name>
<dbReference type="Gene3D" id="1.25.40.10">
    <property type="entry name" value="Tetratricopeptide repeat domain"/>
    <property type="match status" value="1"/>
</dbReference>
<evidence type="ECO:0008006" key="9">
    <source>
        <dbReference type="Google" id="ProtNLM"/>
    </source>
</evidence>
<dbReference type="InterPro" id="IPR029058">
    <property type="entry name" value="AB_hydrolase_fold"/>
</dbReference>
<accession>A0A8K0RLZ5</accession>
<dbReference type="GO" id="GO:0005783">
    <property type="term" value="C:endoplasmic reticulum"/>
    <property type="evidence" value="ECO:0007669"/>
    <property type="project" value="UniProtKB-SubCell"/>
</dbReference>
<dbReference type="PANTHER" id="PTHR48182:SF2">
    <property type="entry name" value="PROTEIN SERAC1"/>
    <property type="match status" value="1"/>
</dbReference>
<dbReference type="GO" id="GO:0005739">
    <property type="term" value="C:mitochondrion"/>
    <property type="evidence" value="ECO:0007669"/>
    <property type="project" value="UniProtKB-SubCell"/>
</dbReference>
<evidence type="ECO:0000256" key="5">
    <source>
        <dbReference type="ARBA" id="ARBA00023128"/>
    </source>
</evidence>
<keyword evidence="4" id="KW-0256">Endoplasmic reticulum</keyword>